<name>A0A2P6SAW2_ROSCH</name>
<sequence>MMLMINPKKKLSTLWSMVGLKIFKDMPGSLCQGSVHACFECTIWLFPPQVKFPLCTLAEIPRTAAHCIEYAHLIKWDEVHSGEAFDPDDPEHIKWSNKRAELFGIQELHCLSLRYIGINGEEIS</sequence>
<evidence type="ECO:0000313" key="6">
    <source>
        <dbReference type="Proteomes" id="UP000238479"/>
    </source>
</evidence>
<dbReference type="GO" id="GO:0005524">
    <property type="term" value="F:ATP binding"/>
    <property type="evidence" value="ECO:0007669"/>
    <property type="project" value="UniProtKB-KW"/>
</dbReference>
<comment type="pathway">
    <text evidence="4">Protein modification.</text>
</comment>
<proteinExistence type="predicted"/>
<dbReference type="InterPro" id="IPR023318">
    <property type="entry name" value="Ub_act_enz_dom_a_sf"/>
</dbReference>
<dbReference type="Proteomes" id="UP000238479">
    <property type="component" value="Chromosome 1"/>
</dbReference>
<dbReference type="GO" id="GO:0008641">
    <property type="term" value="F:ubiquitin-like modifier activating enzyme activity"/>
    <property type="evidence" value="ECO:0007669"/>
    <property type="project" value="InterPro"/>
</dbReference>
<keyword evidence="2" id="KW-0833">Ubl conjugation pathway</keyword>
<accession>A0A2P6SAW2</accession>
<dbReference type="Gene3D" id="1.10.10.520">
    <property type="entry name" value="Ubiquitin activating enzymes (Uba3). Chain: B, domain 2"/>
    <property type="match status" value="1"/>
</dbReference>
<dbReference type="AlphaFoldDB" id="A0A2P6SAW2"/>
<reference evidence="5 6" key="1">
    <citation type="journal article" date="2018" name="Nat. Genet.">
        <title>The Rosa genome provides new insights in the design of modern roses.</title>
        <authorList>
            <person name="Bendahmane M."/>
        </authorList>
    </citation>
    <scope>NUCLEOTIDE SEQUENCE [LARGE SCALE GENOMIC DNA]</scope>
    <source>
        <strain evidence="6">cv. Old Blush</strain>
    </source>
</reference>
<evidence type="ECO:0000256" key="1">
    <source>
        <dbReference type="ARBA" id="ARBA00022741"/>
    </source>
</evidence>
<evidence type="ECO:0000256" key="3">
    <source>
        <dbReference type="ARBA" id="ARBA00022840"/>
    </source>
</evidence>
<keyword evidence="3" id="KW-0067">ATP-binding</keyword>
<protein>
    <submittedName>
        <fullName evidence="5">Putative THIF-type NAD/FAD binding, ubiquitin activating enzyme, alpha domain-containing protein</fullName>
    </submittedName>
</protein>
<evidence type="ECO:0000256" key="4">
    <source>
        <dbReference type="ARBA" id="ARBA00043952"/>
    </source>
</evidence>
<keyword evidence="1" id="KW-0547">Nucleotide-binding</keyword>
<keyword evidence="6" id="KW-1185">Reference proteome</keyword>
<evidence type="ECO:0000256" key="2">
    <source>
        <dbReference type="ARBA" id="ARBA00022786"/>
    </source>
</evidence>
<evidence type="ECO:0000313" key="5">
    <source>
        <dbReference type="EMBL" id="PRQ55804.1"/>
    </source>
</evidence>
<dbReference type="UniPathway" id="UPA00885"/>
<dbReference type="InterPro" id="IPR035985">
    <property type="entry name" value="Ubiquitin-activating_enz"/>
</dbReference>
<dbReference type="Gramene" id="PRQ55804">
    <property type="protein sequence ID" value="PRQ55804"/>
    <property type="gene ID" value="RchiOBHm_Chr1g0328651"/>
</dbReference>
<organism evidence="5 6">
    <name type="scientific">Rosa chinensis</name>
    <name type="common">China rose</name>
    <dbReference type="NCBI Taxonomy" id="74649"/>
    <lineage>
        <taxon>Eukaryota</taxon>
        <taxon>Viridiplantae</taxon>
        <taxon>Streptophyta</taxon>
        <taxon>Embryophyta</taxon>
        <taxon>Tracheophyta</taxon>
        <taxon>Spermatophyta</taxon>
        <taxon>Magnoliopsida</taxon>
        <taxon>eudicotyledons</taxon>
        <taxon>Gunneridae</taxon>
        <taxon>Pentapetalae</taxon>
        <taxon>rosids</taxon>
        <taxon>fabids</taxon>
        <taxon>Rosales</taxon>
        <taxon>Rosaceae</taxon>
        <taxon>Rosoideae</taxon>
        <taxon>Rosoideae incertae sedis</taxon>
        <taxon>Rosa</taxon>
    </lineage>
</organism>
<dbReference type="GO" id="GO:0045116">
    <property type="term" value="P:protein neddylation"/>
    <property type="evidence" value="ECO:0007669"/>
    <property type="project" value="UniProtKB-UniPathway"/>
</dbReference>
<gene>
    <name evidence="5" type="ORF">RchiOBHm_Chr1g0328651</name>
</gene>
<comment type="caution">
    <text evidence="5">The sequence shown here is derived from an EMBL/GenBank/DDBJ whole genome shotgun (WGS) entry which is preliminary data.</text>
</comment>
<dbReference type="STRING" id="74649.A0A2P6SAW2"/>
<dbReference type="SUPFAM" id="SSF69572">
    <property type="entry name" value="Activating enzymes of the ubiquitin-like proteins"/>
    <property type="match status" value="1"/>
</dbReference>
<dbReference type="EMBL" id="PDCK01000039">
    <property type="protein sequence ID" value="PRQ55804.1"/>
    <property type="molecule type" value="Genomic_DNA"/>
</dbReference>